<accession>A0ABW6HCC7</accession>
<dbReference type="EMBL" id="JBHYTS010000055">
    <property type="protein sequence ID" value="MFE1754288.1"/>
    <property type="molecule type" value="Genomic_DNA"/>
</dbReference>
<comment type="caution">
    <text evidence="2">The sequence shown here is derived from an EMBL/GenBank/DDBJ whole genome shotgun (WGS) entry which is preliminary data.</text>
</comment>
<dbReference type="Proteomes" id="UP001599756">
    <property type="component" value="Unassembled WGS sequence"/>
</dbReference>
<reference evidence="2 3" key="1">
    <citation type="submission" date="2024-09" db="EMBL/GenBank/DDBJ databases">
        <title>The Natural Products Discovery Center: Release of the First 8490 Sequenced Strains for Exploring Actinobacteria Biosynthetic Diversity.</title>
        <authorList>
            <person name="Kalkreuter E."/>
            <person name="Kautsar S.A."/>
            <person name="Yang D."/>
            <person name="Bader C.D."/>
            <person name="Teijaro C.N."/>
            <person name="Fluegel L."/>
            <person name="Davis C.M."/>
            <person name="Simpson J.R."/>
            <person name="Lauterbach L."/>
            <person name="Steele A.D."/>
            <person name="Gui C."/>
            <person name="Meng S."/>
            <person name="Li G."/>
            <person name="Viehrig K."/>
            <person name="Ye F."/>
            <person name="Su P."/>
            <person name="Kiefer A.F."/>
            <person name="Nichols A."/>
            <person name="Cepeda A.J."/>
            <person name="Yan W."/>
            <person name="Fan B."/>
            <person name="Jiang Y."/>
            <person name="Adhikari A."/>
            <person name="Zheng C.-J."/>
            <person name="Schuster L."/>
            <person name="Cowan T.M."/>
            <person name="Smanski M.J."/>
            <person name="Chevrette M.G."/>
            <person name="De Carvalho L.P.S."/>
            <person name="Shen B."/>
        </authorList>
    </citation>
    <scope>NUCLEOTIDE SEQUENCE [LARGE SCALE GENOMIC DNA]</scope>
    <source>
        <strain evidence="2 3">NPDC059500</strain>
    </source>
</reference>
<dbReference type="Gene3D" id="2.60.40.10">
    <property type="entry name" value="Immunoglobulins"/>
    <property type="match status" value="3"/>
</dbReference>
<keyword evidence="3" id="KW-1185">Reference proteome</keyword>
<sequence>MPATSTLVSTSPDPSVVGQPVTLTATILPHGAGTPTGTVTFVVSGGPTLTAPVVGGTATATANNLSAGNHTVTAVYGGDANFTGSTGSTIQAVTKAFTQTTVASSPDPSAFGQTVTITATVTPIAPGSGTPTGTVTFTITGGPTLTAPLVGGTATVSTSTLSVGSHTIVATYGGDTSYISSSATDTHTVQSKGATTTSVSSSPDPSVVGQPVTFTATVAPVAPASGTPTGTVTFAFGDGTPSVT</sequence>
<dbReference type="RefSeq" id="WP_381842707.1">
    <property type="nucleotide sequence ID" value="NZ_JBHYTS010000055.1"/>
</dbReference>
<dbReference type="InterPro" id="IPR013783">
    <property type="entry name" value="Ig-like_fold"/>
</dbReference>
<dbReference type="Pfam" id="PF16640">
    <property type="entry name" value="Big_3_5"/>
    <property type="match status" value="2"/>
</dbReference>
<evidence type="ECO:0000313" key="3">
    <source>
        <dbReference type="Proteomes" id="UP001599756"/>
    </source>
</evidence>
<proteinExistence type="predicted"/>
<feature type="non-terminal residue" evidence="2">
    <location>
        <position position="244"/>
    </location>
</feature>
<name>A0ABW6HCC7_9ACTN</name>
<organism evidence="2 3">
    <name type="scientific">Streptomyces anandii</name>
    <dbReference type="NCBI Taxonomy" id="285454"/>
    <lineage>
        <taxon>Bacteria</taxon>
        <taxon>Bacillati</taxon>
        <taxon>Actinomycetota</taxon>
        <taxon>Actinomycetes</taxon>
        <taxon>Kitasatosporales</taxon>
        <taxon>Streptomycetaceae</taxon>
        <taxon>Streptomyces</taxon>
    </lineage>
</organism>
<evidence type="ECO:0000313" key="2">
    <source>
        <dbReference type="EMBL" id="MFE1754288.1"/>
    </source>
</evidence>
<dbReference type="InterPro" id="IPR032109">
    <property type="entry name" value="Big_3_5"/>
</dbReference>
<gene>
    <name evidence="2" type="ORF">ACFW88_27715</name>
</gene>
<feature type="domain" description="Bacterial Ig-like" evidence="1">
    <location>
        <begin position="103"/>
        <end position="189"/>
    </location>
</feature>
<protein>
    <submittedName>
        <fullName evidence="2">Ig-like domain-containing protein</fullName>
    </submittedName>
</protein>
<evidence type="ECO:0000259" key="1">
    <source>
        <dbReference type="Pfam" id="PF16640"/>
    </source>
</evidence>
<feature type="domain" description="Bacterial Ig-like" evidence="1">
    <location>
        <begin position="9"/>
        <end position="91"/>
    </location>
</feature>